<dbReference type="Gene3D" id="3.40.190.10">
    <property type="entry name" value="Periplasmic binding protein-like II"/>
    <property type="match status" value="1"/>
</dbReference>
<reference evidence="2 3" key="1">
    <citation type="submission" date="2024-05" db="EMBL/GenBank/DDBJ databases">
        <title>Genome sequencing and assembly of Indian major carp, Cirrhinus mrigala (Hamilton, 1822).</title>
        <authorList>
            <person name="Mohindra V."/>
            <person name="Chowdhury L.M."/>
            <person name="Lal K."/>
            <person name="Jena J.K."/>
        </authorList>
    </citation>
    <scope>NUCLEOTIDE SEQUENCE [LARGE SCALE GENOMIC DNA]</scope>
    <source>
        <strain evidence="2">CM1030</strain>
        <tissue evidence="2">Blood</tissue>
    </source>
</reference>
<proteinExistence type="predicted"/>
<dbReference type="PROSITE" id="PS51408">
    <property type="entry name" value="TRANSFERRIN_LIKE_4"/>
    <property type="match status" value="1"/>
</dbReference>
<keyword evidence="3" id="KW-1185">Reference proteome</keyword>
<dbReference type="InterPro" id="IPR001156">
    <property type="entry name" value="Transferrin-like_dom"/>
</dbReference>
<name>A0ABD0RPD4_CIRMR</name>
<feature type="domain" description="Transferrin-like" evidence="1">
    <location>
        <begin position="1"/>
        <end position="49"/>
    </location>
</feature>
<feature type="non-terminal residue" evidence="2">
    <location>
        <position position="49"/>
    </location>
</feature>
<evidence type="ECO:0000313" key="3">
    <source>
        <dbReference type="Proteomes" id="UP001529510"/>
    </source>
</evidence>
<dbReference type="Proteomes" id="UP001529510">
    <property type="component" value="Unassembled WGS sequence"/>
</dbReference>
<evidence type="ECO:0000259" key="1">
    <source>
        <dbReference type="PROSITE" id="PS51408"/>
    </source>
</evidence>
<dbReference type="EMBL" id="JAMKFB020000002">
    <property type="protein sequence ID" value="KAL0200370.1"/>
    <property type="molecule type" value="Genomic_DNA"/>
</dbReference>
<feature type="non-terminal residue" evidence="2">
    <location>
        <position position="1"/>
    </location>
</feature>
<gene>
    <name evidence="2" type="ORF">M9458_003557</name>
</gene>
<comment type="caution">
    <text evidence="2">The sequence shown here is derived from an EMBL/GenBank/DDBJ whole genome shotgun (WGS) entry which is preliminary data.</text>
</comment>
<protein>
    <recommendedName>
        <fullName evidence="1">Transferrin-like domain-containing protein</fullName>
    </recommendedName>
</protein>
<organism evidence="2 3">
    <name type="scientific">Cirrhinus mrigala</name>
    <name type="common">Mrigala</name>
    <dbReference type="NCBI Taxonomy" id="683832"/>
    <lineage>
        <taxon>Eukaryota</taxon>
        <taxon>Metazoa</taxon>
        <taxon>Chordata</taxon>
        <taxon>Craniata</taxon>
        <taxon>Vertebrata</taxon>
        <taxon>Euteleostomi</taxon>
        <taxon>Actinopterygii</taxon>
        <taxon>Neopterygii</taxon>
        <taxon>Teleostei</taxon>
        <taxon>Ostariophysi</taxon>
        <taxon>Cypriniformes</taxon>
        <taxon>Cyprinidae</taxon>
        <taxon>Labeoninae</taxon>
        <taxon>Labeonini</taxon>
        <taxon>Cirrhinus</taxon>
    </lineage>
</organism>
<evidence type="ECO:0000313" key="2">
    <source>
        <dbReference type="EMBL" id="KAL0200370.1"/>
    </source>
</evidence>
<sequence length="49" mass="5250">NFFSKGCAPGADPQSNMCELCKGSGKAIGDERKCKASSEEMYYGYDGAF</sequence>
<dbReference type="SUPFAM" id="SSF53850">
    <property type="entry name" value="Periplasmic binding protein-like II"/>
    <property type="match status" value="1"/>
</dbReference>
<dbReference type="Pfam" id="PF00405">
    <property type="entry name" value="Transferrin"/>
    <property type="match status" value="1"/>
</dbReference>
<dbReference type="AlphaFoldDB" id="A0ABD0RPD4"/>
<accession>A0ABD0RPD4</accession>